<name>A0A173MC05_9BACT</name>
<dbReference type="EMBL" id="FTOR01000015">
    <property type="protein sequence ID" value="SIT34211.1"/>
    <property type="molecule type" value="Genomic_DNA"/>
</dbReference>
<keyword evidence="2" id="KW-1185">Reference proteome</keyword>
<dbReference type="STRING" id="477680.SAMN05421788_11544"/>
<dbReference type="KEGG" id="fln:FLA_1120"/>
<evidence type="ECO:0000313" key="1">
    <source>
        <dbReference type="EMBL" id="SIT34211.1"/>
    </source>
</evidence>
<sequence length="49" mass="5768">MTEFELLQQTLHDFAGIDAPAFEVSVPFWQVKQYKRESFIMNIRMCASI</sequence>
<dbReference type="Proteomes" id="UP000186917">
    <property type="component" value="Unassembled WGS sequence"/>
</dbReference>
<reference evidence="2" key="1">
    <citation type="submission" date="2017-01" db="EMBL/GenBank/DDBJ databases">
        <authorList>
            <person name="Varghese N."/>
            <person name="Submissions S."/>
        </authorList>
    </citation>
    <scope>NUCLEOTIDE SEQUENCE [LARGE SCALE GENOMIC DNA]</scope>
    <source>
        <strain evidence="2">DSM 21054</strain>
    </source>
</reference>
<evidence type="ECO:0000313" key="2">
    <source>
        <dbReference type="Proteomes" id="UP000186917"/>
    </source>
</evidence>
<accession>A0A173MC05</accession>
<dbReference type="AlphaFoldDB" id="A0A173MC05"/>
<protein>
    <submittedName>
        <fullName evidence="1">Uncharacterized protein</fullName>
    </submittedName>
</protein>
<organism evidence="1 2">
    <name type="scientific">Filimonas lacunae</name>
    <dbReference type="NCBI Taxonomy" id="477680"/>
    <lineage>
        <taxon>Bacteria</taxon>
        <taxon>Pseudomonadati</taxon>
        <taxon>Bacteroidota</taxon>
        <taxon>Chitinophagia</taxon>
        <taxon>Chitinophagales</taxon>
        <taxon>Chitinophagaceae</taxon>
        <taxon>Filimonas</taxon>
    </lineage>
</organism>
<gene>
    <name evidence="1" type="ORF">SAMN05421788_11544</name>
</gene>
<proteinExistence type="predicted"/>